<evidence type="ECO:0000256" key="2">
    <source>
        <dbReference type="ARBA" id="ARBA00022448"/>
    </source>
</evidence>
<dbReference type="InterPro" id="IPR001898">
    <property type="entry name" value="SLC13A/DASS"/>
</dbReference>
<feature type="transmembrane region" description="Helical" evidence="6">
    <location>
        <begin position="168"/>
        <end position="187"/>
    </location>
</feature>
<feature type="transmembrane region" description="Helical" evidence="6">
    <location>
        <begin position="321"/>
        <end position="340"/>
    </location>
</feature>
<dbReference type="GO" id="GO:0015141">
    <property type="term" value="F:succinate transmembrane transporter activity"/>
    <property type="evidence" value="ECO:0007669"/>
    <property type="project" value="UniProtKB-ARBA"/>
</dbReference>
<feature type="transmembrane region" description="Helical" evidence="6">
    <location>
        <begin position="6"/>
        <end position="27"/>
    </location>
</feature>
<comment type="subcellular location">
    <subcellularLocation>
        <location evidence="1">Membrane</location>
        <topology evidence="1">Multi-pass membrane protein</topology>
    </subcellularLocation>
</comment>
<keyword evidence="2" id="KW-0813">Transport</keyword>
<reference evidence="8" key="1">
    <citation type="submission" date="2020-05" db="EMBL/GenBank/DDBJ databases">
        <title>Sulfur intermediates as new biogeochemical hubs in an aquatic model microbial ecosystem.</title>
        <authorList>
            <person name="Vigneron A."/>
        </authorList>
    </citation>
    <scope>NUCLEOTIDE SEQUENCE</scope>
    <source>
        <strain evidence="8">Bin.250</strain>
    </source>
</reference>
<feature type="transmembrane region" description="Helical" evidence="6">
    <location>
        <begin position="407"/>
        <end position="429"/>
    </location>
</feature>
<protein>
    <submittedName>
        <fullName evidence="8">SLC13/DASS family transporter</fullName>
    </submittedName>
</protein>
<keyword evidence="5 6" id="KW-0472">Membrane</keyword>
<feature type="transmembrane region" description="Helical" evidence="6">
    <location>
        <begin position="382"/>
        <end position="401"/>
    </location>
</feature>
<comment type="caution">
    <text evidence="8">The sequence shown here is derived from an EMBL/GenBank/DDBJ whole genome shotgun (WGS) entry which is preliminary data.</text>
</comment>
<name>A0A972VXV7_9GAMM</name>
<evidence type="ECO:0000256" key="3">
    <source>
        <dbReference type="ARBA" id="ARBA00022692"/>
    </source>
</evidence>
<feature type="transmembrane region" description="Helical" evidence="6">
    <location>
        <begin position="207"/>
        <end position="230"/>
    </location>
</feature>
<dbReference type="Pfam" id="PF03600">
    <property type="entry name" value="CitMHS"/>
    <property type="match status" value="1"/>
</dbReference>
<dbReference type="PANTHER" id="PTHR10283">
    <property type="entry name" value="SOLUTE CARRIER FAMILY 13 MEMBER"/>
    <property type="match status" value="1"/>
</dbReference>
<feature type="domain" description="Citrate transporter-like" evidence="7">
    <location>
        <begin position="46"/>
        <end position="402"/>
    </location>
</feature>
<dbReference type="PANTHER" id="PTHR10283:SF82">
    <property type="entry name" value="SOLUTE CARRIER FAMILY 13 MEMBER 2"/>
    <property type="match status" value="1"/>
</dbReference>
<evidence type="ECO:0000313" key="9">
    <source>
        <dbReference type="Proteomes" id="UP000754644"/>
    </source>
</evidence>
<evidence type="ECO:0000256" key="5">
    <source>
        <dbReference type="ARBA" id="ARBA00023136"/>
    </source>
</evidence>
<sequence>MSSENIKPLLLILGPIASALVFMALDFFGWEAKACWTGAITTLCALWWIFEPIPIPATSLIPLALLPVFGVLTPNEVGAAYGSPLVLLLMGGFILSTAMEKSGAHRRVALNMVHLFGGTSSRRLVFGFMAAAAVLSMWISNTATTLMLLPVALAVIERSDDAELPTPLLLGIAYAASVGGIGTPIGTPPNLIFREIYLQYTGNEIGFFTWMTWGVPVVLIMVPLIGLWLTRHLSHQGHVNMPAVGAWHTEERRVFLVFSLTAIAWMTRGQPFGGWSEWLGVPGANDASVALVAVVAMFLINDGKGAKLLNWESAGKIPWGMLILFGGGIAIAKGFIVSGLSEALGTALSGIAGWHIVFMLATICLTITFLTEMTSNTATTSLMMPILAAAAVATGMEPALLMVPAAMSASCAFMLPVATAPNTIVFSTGRFPTSVMAKEGFVLNLIGAVVITLVCAWLLTA</sequence>
<proteinExistence type="predicted"/>
<keyword evidence="3 6" id="KW-0812">Transmembrane</keyword>
<dbReference type="Proteomes" id="UP000754644">
    <property type="component" value="Unassembled WGS sequence"/>
</dbReference>
<dbReference type="CDD" id="cd01115">
    <property type="entry name" value="SLC13_permease"/>
    <property type="match status" value="1"/>
</dbReference>
<dbReference type="GO" id="GO:0005886">
    <property type="term" value="C:plasma membrane"/>
    <property type="evidence" value="ECO:0007669"/>
    <property type="project" value="TreeGrafter"/>
</dbReference>
<feature type="transmembrane region" description="Helical" evidence="6">
    <location>
        <begin position="441"/>
        <end position="459"/>
    </location>
</feature>
<keyword evidence="4 6" id="KW-1133">Transmembrane helix</keyword>
<dbReference type="InterPro" id="IPR004680">
    <property type="entry name" value="Cit_transptr-like_dom"/>
</dbReference>
<evidence type="ECO:0000259" key="7">
    <source>
        <dbReference type="Pfam" id="PF03600"/>
    </source>
</evidence>
<dbReference type="NCBIfam" id="TIGR00785">
    <property type="entry name" value="dass"/>
    <property type="match status" value="1"/>
</dbReference>
<dbReference type="InterPro" id="IPR031312">
    <property type="entry name" value="Na/sul_symport_CS"/>
</dbReference>
<feature type="transmembrane region" description="Helical" evidence="6">
    <location>
        <begin position="124"/>
        <end position="156"/>
    </location>
</feature>
<feature type="transmembrane region" description="Helical" evidence="6">
    <location>
        <begin position="279"/>
        <end position="300"/>
    </location>
</feature>
<accession>A0A972VXV7</accession>
<feature type="transmembrane region" description="Helical" evidence="6">
    <location>
        <begin position="85"/>
        <end position="104"/>
    </location>
</feature>
<evidence type="ECO:0000256" key="4">
    <source>
        <dbReference type="ARBA" id="ARBA00022989"/>
    </source>
</evidence>
<evidence type="ECO:0000256" key="1">
    <source>
        <dbReference type="ARBA" id="ARBA00004141"/>
    </source>
</evidence>
<gene>
    <name evidence="8" type="ORF">HQ497_08285</name>
</gene>
<evidence type="ECO:0000256" key="6">
    <source>
        <dbReference type="SAM" id="Phobius"/>
    </source>
</evidence>
<dbReference type="AlphaFoldDB" id="A0A972VXV7"/>
<evidence type="ECO:0000313" key="8">
    <source>
        <dbReference type="EMBL" id="NQV65349.1"/>
    </source>
</evidence>
<feature type="transmembrane region" description="Helical" evidence="6">
    <location>
        <begin position="352"/>
        <end position="370"/>
    </location>
</feature>
<dbReference type="PROSITE" id="PS01271">
    <property type="entry name" value="NA_SULFATE"/>
    <property type="match status" value="1"/>
</dbReference>
<feature type="transmembrane region" description="Helical" evidence="6">
    <location>
        <begin position="56"/>
        <end position="73"/>
    </location>
</feature>
<organism evidence="8 9">
    <name type="scientific">SAR86 cluster bacterium</name>
    <dbReference type="NCBI Taxonomy" id="2030880"/>
    <lineage>
        <taxon>Bacteria</taxon>
        <taxon>Pseudomonadati</taxon>
        <taxon>Pseudomonadota</taxon>
        <taxon>Gammaproteobacteria</taxon>
        <taxon>SAR86 cluster</taxon>
    </lineage>
</organism>
<dbReference type="EMBL" id="JABMOJ010000307">
    <property type="protein sequence ID" value="NQV65349.1"/>
    <property type="molecule type" value="Genomic_DNA"/>
</dbReference>